<dbReference type="AlphaFoldDB" id="A0AA41X1W2"/>
<evidence type="ECO:0000313" key="1">
    <source>
        <dbReference type="EMBL" id="MCP8967416.1"/>
    </source>
</evidence>
<comment type="caution">
    <text evidence="1">The sequence shown here is derived from an EMBL/GenBank/DDBJ whole genome shotgun (WGS) entry which is preliminary data.</text>
</comment>
<gene>
    <name evidence="1" type="ORF">NK662_02535</name>
</gene>
<dbReference type="Proteomes" id="UP001156102">
    <property type="component" value="Unassembled WGS sequence"/>
</dbReference>
<keyword evidence="2" id="KW-1185">Reference proteome</keyword>
<name>A0AA41X1W2_9BACI</name>
<dbReference type="RefSeq" id="WP_254757025.1">
    <property type="nucleotide sequence ID" value="NZ_JANCLT010000001.1"/>
</dbReference>
<evidence type="ECO:0000313" key="2">
    <source>
        <dbReference type="Proteomes" id="UP001156102"/>
    </source>
</evidence>
<proteinExistence type="predicted"/>
<sequence length="133" mass="14884">MGLVQNIKGFFSTHAETTDTHRDEGLRSRYYKTNKQNAMKAVEELLRGMKGMKITSVSEERGEISVQTIAPKKALVIVTVITIRPFETAVDFSVSSETALPTDFGFSRKLVLELYRQLDKQLVFVGTGLGQKL</sequence>
<reference evidence="1" key="1">
    <citation type="submission" date="2022-07" db="EMBL/GenBank/DDBJ databases">
        <authorList>
            <person name="Li W.-J."/>
            <person name="Deng Q.-Q."/>
        </authorList>
    </citation>
    <scope>NUCLEOTIDE SEQUENCE</scope>
    <source>
        <strain evidence="1">SYSU M60031</strain>
    </source>
</reference>
<organism evidence="1 2">
    <name type="scientific">Ectobacillus ponti</name>
    <dbReference type="NCBI Taxonomy" id="2961894"/>
    <lineage>
        <taxon>Bacteria</taxon>
        <taxon>Bacillati</taxon>
        <taxon>Bacillota</taxon>
        <taxon>Bacilli</taxon>
        <taxon>Bacillales</taxon>
        <taxon>Bacillaceae</taxon>
        <taxon>Ectobacillus</taxon>
    </lineage>
</organism>
<dbReference type="EMBL" id="JANCLT010000001">
    <property type="protein sequence ID" value="MCP8967416.1"/>
    <property type="molecule type" value="Genomic_DNA"/>
</dbReference>
<accession>A0AA41X1W2</accession>
<protein>
    <submittedName>
        <fullName evidence="1">Cytosolic protein</fullName>
    </submittedName>
</protein>